<dbReference type="GO" id="GO:0006631">
    <property type="term" value="P:fatty acid metabolic process"/>
    <property type="evidence" value="ECO:0007669"/>
    <property type="project" value="TreeGrafter"/>
</dbReference>
<dbReference type="Proteomes" id="UP000033540">
    <property type="component" value="Unassembled WGS sequence"/>
</dbReference>
<evidence type="ECO:0000313" key="4">
    <source>
        <dbReference type="EMBL" id="KJK60361.1"/>
    </source>
</evidence>
<accession>A0A0F0HZJ7</accession>
<comment type="caution">
    <text evidence="4">The sequence shown here is derived from an EMBL/GenBank/DDBJ whole genome shotgun (WGS) entry which is preliminary data.</text>
</comment>
<gene>
    <name evidence="4" type="ORF">P875_00053446</name>
</gene>
<protein>
    <submittedName>
        <fullName evidence="4">Acyl CoA binding protein</fullName>
    </submittedName>
</protein>
<dbReference type="InterPro" id="IPR035984">
    <property type="entry name" value="Acyl-CoA-binding_sf"/>
</dbReference>
<evidence type="ECO:0000313" key="5">
    <source>
        <dbReference type="Proteomes" id="UP000033540"/>
    </source>
</evidence>
<dbReference type="PROSITE" id="PS51228">
    <property type="entry name" value="ACB_2"/>
    <property type="match status" value="1"/>
</dbReference>
<dbReference type="InterPro" id="IPR014352">
    <property type="entry name" value="FERM/acyl-CoA-bd_prot_sf"/>
</dbReference>
<dbReference type="SMR" id="A0A0F0HZJ7"/>
<name>A0A0F0HZJ7_ASPPU</name>
<dbReference type="EMBL" id="JZEE01000743">
    <property type="protein sequence ID" value="KJK60361.1"/>
    <property type="molecule type" value="Genomic_DNA"/>
</dbReference>
<keyword evidence="2" id="KW-0446">Lipid-binding</keyword>
<comment type="similarity">
    <text evidence="1">Belongs to the ACBP family.</text>
</comment>
<sequence length="144" mass="15833">MSVAAFFENLSFAQSGAKFRDLQSDASEINVDLLEEAVKAVLAGGDDAKVDGPLADALKAGFEFATKLVKKLTSEPGQNEMLTFYKYFKQAKKETVPEAGMFDFVGKAKYNAWKEIKDISAQKAQALYITEVNAAIEKYGTRDE</sequence>
<evidence type="ECO:0000256" key="1">
    <source>
        <dbReference type="ARBA" id="ARBA00005567"/>
    </source>
</evidence>
<dbReference type="STRING" id="1403190.A0A0F0HZJ7"/>
<organism evidence="4 5">
    <name type="scientific">Aspergillus parasiticus (strain ATCC 56775 / NRRL 5862 / SRRC 143 / SU-1)</name>
    <dbReference type="NCBI Taxonomy" id="1403190"/>
    <lineage>
        <taxon>Eukaryota</taxon>
        <taxon>Fungi</taxon>
        <taxon>Dikarya</taxon>
        <taxon>Ascomycota</taxon>
        <taxon>Pezizomycotina</taxon>
        <taxon>Eurotiomycetes</taxon>
        <taxon>Eurotiomycetidae</taxon>
        <taxon>Eurotiales</taxon>
        <taxon>Aspergillaceae</taxon>
        <taxon>Aspergillus</taxon>
        <taxon>Aspergillus subgen. Circumdati</taxon>
    </lineage>
</organism>
<dbReference type="OrthoDB" id="346910at2759"/>
<dbReference type="GO" id="GO:0000062">
    <property type="term" value="F:fatty-acyl-CoA binding"/>
    <property type="evidence" value="ECO:0007669"/>
    <property type="project" value="InterPro"/>
</dbReference>
<dbReference type="InterPro" id="IPR000582">
    <property type="entry name" value="Acyl-CoA-binding_protein"/>
</dbReference>
<dbReference type="AlphaFoldDB" id="A0A0F0HZJ7"/>
<feature type="domain" description="ACB" evidence="3">
    <location>
        <begin position="58"/>
        <end position="141"/>
    </location>
</feature>
<reference evidence="4 5" key="1">
    <citation type="submission" date="2015-02" db="EMBL/GenBank/DDBJ databases">
        <title>Draft genome sequence of Aspergillus parasiticus SU-1.</title>
        <authorList>
            <person name="Yu J."/>
            <person name="Fedorova N."/>
            <person name="Yin Y."/>
            <person name="Losada L."/>
            <person name="Zafar N."/>
            <person name="Taujale R."/>
            <person name="Ehrlich K.C."/>
            <person name="Bhatnagar D."/>
            <person name="Cleveland T.E."/>
            <person name="Bennett J.W."/>
            <person name="Nierman W.C."/>
        </authorList>
    </citation>
    <scope>NUCLEOTIDE SEQUENCE [LARGE SCALE GENOMIC DNA]</scope>
    <source>
        <strain evidence="5">ATCC 56775 / NRRL 5862 / SRRC 143 / SU-1</strain>
    </source>
</reference>
<proteinExistence type="inferred from homology"/>
<dbReference type="Pfam" id="PF00887">
    <property type="entry name" value="ACBP"/>
    <property type="match status" value="1"/>
</dbReference>
<dbReference type="SUPFAM" id="SSF47027">
    <property type="entry name" value="Acyl-CoA binding protein"/>
    <property type="match status" value="1"/>
</dbReference>
<evidence type="ECO:0000259" key="3">
    <source>
        <dbReference type="PROSITE" id="PS51228"/>
    </source>
</evidence>
<dbReference type="PANTHER" id="PTHR23310">
    <property type="entry name" value="ACYL-COA-BINDING PROTEIN, ACBP"/>
    <property type="match status" value="1"/>
</dbReference>
<evidence type="ECO:0000256" key="2">
    <source>
        <dbReference type="ARBA" id="ARBA00023121"/>
    </source>
</evidence>
<dbReference type="PANTHER" id="PTHR23310:SF62">
    <property type="entry name" value="ACYL-COA BINDING PROTEIN 1, ISOFORM A"/>
    <property type="match status" value="1"/>
</dbReference>
<dbReference type="Gene3D" id="1.20.80.10">
    <property type="match status" value="1"/>
</dbReference>